<accession>A0AAN7EWZ1</accession>
<evidence type="ECO:0000313" key="2">
    <source>
        <dbReference type="Proteomes" id="UP001324115"/>
    </source>
</evidence>
<keyword evidence="2" id="KW-1185">Reference proteome</keyword>
<organism evidence="1 2">
    <name type="scientific">Quercus rubra</name>
    <name type="common">Northern red oak</name>
    <name type="synonym">Quercus borealis</name>
    <dbReference type="NCBI Taxonomy" id="3512"/>
    <lineage>
        <taxon>Eukaryota</taxon>
        <taxon>Viridiplantae</taxon>
        <taxon>Streptophyta</taxon>
        <taxon>Embryophyta</taxon>
        <taxon>Tracheophyta</taxon>
        <taxon>Spermatophyta</taxon>
        <taxon>Magnoliopsida</taxon>
        <taxon>eudicotyledons</taxon>
        <taxon>Gunneridae</taxon>
        <taxon>Pentapetalae</taxon>
        <taxon>rosids</taxon>
        <taxon>fabids</taxon>
        <taxon>Fagales</taxon>
        <taxon>Fagaceae</taxon>
        <taxon>Quercus</taxon>
    </lineage>
</organism>
<gene>
    <name evidence="1" type="ORF">RGQ29_024698</name>
</gene>
<sequence>MGRHCFYIYYDGEQYFHELHGLSYGGKSIKQKFIDLKSRTHLRKMHRKIMEALGLDRKSHKISIVYRTSQLLVNTQVVYNSNPLGCDADVDMMWTVIKRTP</sequence>
<dbReference type="Proteomes" id="UP001324115">
    <property type="component" value="Unassembled WGS sequence"/>
</dbReference>
<reference evidence="1 2" key="1">
    <citation type="journal article" date="2023" name="G3 (Bethesda)">
        <title>A haplotype-resolved chromosome-scale genome for Quercus rubra L. provides insights into the genetics of adaptive traits for red oak species.</title>
        <authorList>
            <person name="Kapoor B."/>
            <person name="Jenkins J."/>
            <person name="Schmutz J."/>
            <person name="Zhebentyayeva T."/>
            <person name="Kuelheim C."/>
            <person name="Coggeshall M."/>
            <person name="Heim C."/>
            <person name="Lasky J.R."/>
            <person name="Leites L."/>
            <person name="Islam-Faridi N."/>
            <person name="Romero-Severson J."/>
            <person name="DeLeo V.L."/>
            <person name="Lucas S.M."/>
            <person name="Lazic D."/>
            <person name="Gailing O."/>
            <person name="Carlson J."/>
            <person name="Staton M."/>
        </authorList>
    </citation>
    <scope>NUCLEOTIDE SEQUENCE [LARGE SCALE GENOMIC DNA]</scope>
    <source>
        <strain evidence="1">Pseudo-F2</strain>
    </source>
</reference>
<proteinExistence type="predicted"/>
<name>A0AAN7EWZ1_QUERU</name>
<dbReference type="EMBL" id="JAXUIC010000007">
    <property type="protein sequence ID" value="KAK4581130.1"/>
    <property type="molecule type" value="Genomic_DNA"/>
</dbReference>
<protein>
    <submittedName>
        <fullName evidence="1">Uncharacterized protein</fullName>
    </submittedName>
</protein>
<comment type="caution">
    <text evidence="1">The sequence shown here is derived from an EMBL/GenBank/DDBJ whole genome shotgun (WGS) entry which is preliminary data.</text>
</comment>
<dbReference type="AlphaFoldDB" id="A0AAN7EWZ1"/>
<evidence type="ECO:0000313" key="1">
    <source>
        <dbReference type="EMBL" id="KAK4581130.1"/>
    </source>
</evidence>